<evidence type="ECO:0000313" key="3">
    <source>
        <dbReference type="EnsemblPlants" id="Pp3c12_5060V3.1"/>
    </source>
</evidence>
<evidence type="ECO:0000256" key="1">
    <source>
        <dbReference type="SAM" id="SignalP"/>
    </source>
</evidence>
<accession>A0A2K1JPJ0</accession>
<evidence type="ECO:0000313" key="4">
    <source>
        <dbReference type="Proteomes" id="UP000006727"/>
    </source>
</evidence>
<evidence type="ECO:0008006" key="5">
    <source>
        <dbReference type="Google" id="ProtNLM"/>
    </source>
</evidence>
<name>A0A2K1JPJ0_PHYPA</name>
<protein>
    <recommendedName>
        <fullName evidence="5">Cystatin domain-containing protein</fullName>
    </recommendedName>
</protein>
<feature type="signal peptide" evidence="1">
    <location>
        <begin position="1"/>
        <end position="33"/>
    </location>
</feature>
<dbReference type="AlphaFoldDB" id="A0A2K1JPJ0"/>
<reference evidence="2 4" key="1">
    <citation type="journal article" date="2008" name="Science">
        <title>The Physcomitrella genome reveals evolutionary insights into the conquest of land by plants.</title>
        <authorList>
            <person name="Rensing S."/>
            <person name="Lang D."/>
            <person name="Zimmer A."/>
            <person name="Terry A."/>
            <person name="Salamov A."/>
            <person name="Shapiro H."/>
            <person name="Nishiyama T."/>
            <person name="Perroud P.-F."/>
            <person name="Lindquist E."/>
            <person name="Kamisugi Y."/>
            <person name="Tanahashi T."/>
            <person name="Sakakibara K."/>
            <person name="Fujita T."/>
            <person name="Oishi K."/>
            <person name="Shin-I T."/>
            <person name="Kuroki Y."/>
            <person name="Toyoda A."/>
            <person name="Suzuki Y."/>
            <person name="Hashimoto A."/>
            <person name="Yamaguchi K."/>
            <person name="Sugano A."/>
            <person name="Kohara Y."/>
            <person name="Fujiyama A."/>
            <person name="Anterola A."/>
            <person name="Aoki S."/>
            <person name="Ashton N."/>
            <person name="Barbazuk W.B."/>
            <person name="Barker E."/>
            <person name="Bennetzen J."/>
            <person name="Bezanilla M."/>
            <person name="Blankenship R."/>
            <person name="Cho S.H."/>
            <person name="Dutcher S."/>
            <person name="Estelle M."/>
            <person name="Fawcett J.A."/>
            <person name="Gundlach H."/>
            <person name="Hanada K."/>
            <person name="Heyl A."/>
            <person name="Hicks K.A."/>
            <person name="Hugh J."/>
            <person name="Lohr M."/>
            <person name="Mayer K."/>
            <person name="Melkozernov A."/>
            <person name="Murata T."/>
            <person name="Nelson D."/>
            <person name="Pils B."/>
            <person name="Prigge M."/>
            <person name="Reiss B."/>
            <person name="Renner T."/>
            <person name="Rombauts S."/>
            <person name="Rushton P."/>
            <person name="Sanderfoot A."/>
            <person name="Schween G."/>
            <person name="Shiu S.-H."/>
            <person name="Stueber K."/>
            <person name="Theodoulou F.L."/>
            <person name="Tu H."/>
            <person name="Van de Peer Y."/>
            <person name="Verrier P.J."/>
            <person name="Waters E."/>
            <person name="Wood A."/>
            <person name="Yang L."/>
            <person name="Cove D."/>
            <person name="Cuming A."/>
            <person name="Hasebe M."/>
            <person name="Lucas S."/>
            <person name="Mishler D.B."/>
            <person name="Reski R."/>
            <person name="Grigoriev I."/>
            <person name="Quatrano R.S."/>
            <person name="Boore J.L."/>
        </authorList>
    </citation>
    <scope>NUCLEOTIDE SEQUENCE [LARGE SCALE GENOMIC DNA]</scope>
    <source>
        <strain evidence="3 4">cv. Gransden 2004</strain>
    </source>
</reference>
<dbReference type="PaxDb" id="3218-PP1S246_4V6.1"/>
<proteinExistence type="predicted"/>
<evidence type="ECO:0000313" key="2">
    <source>
        <dbReference type="EMBL" id="PNR43459.1"/>
    </source>
</evidence>
<sequence length="135" mass="15819">MEKQKGLSGCHCKQVSMWNVILVWACLLSLVRAEYNCSMPNVIKEFNFDFLRTFQKTSLVVRTTTFDAPDKQLSYTMVSKDTNRKITMWAWCTLNDTQKMCEFAEVYMVANELKVKSVECVRCYHRSEKIFGRLC</sequence>
<keyword evidence="4" id="KW-1185">Reference proteome</keyword>
<dbReference type="InParanoid" id="A0A2K1JPJ0"/>
<dbReference type="Proteomes" id="UP000006727">
    <property type="component" value="Chromosome 12"/>
</dbReference>
<reference evidence="2 4" key="2">
    <citation type="journal article" date="2018" name="Plant J.">
        <title>The Physcomitrella patens chromosome-scale assembly reveals moss genome structure and evolution.</title>
        <authorList>
            <person name="Lang D."/>
            <person name="Ullrich K.K."/>
            <person name="Murat F."/>
            <person name="Fuchs J."/>
            <person name="Jenkins J."/>
            <person name="Haas F.B."/>
            <person name="Piednoel M."/>
            <person name="Gundlach H."/>
            <person name="Van Bel M."/>
            <person name="Meyberg R."/>
            <person name="Vives C."/>
            <person name="Morata J."/>
            <person name="Symeonidi A."/>
            <person name="Hiss M."/>
            <person name="Muchero W."/>
            <person name="Kamisugi Y."/>
            <person name="Saleh O."/>
            <person name="Blanc G."/>
            <person name="Decker E.L."/>
            <person name="van Gessel N."/>
            <person name="Grimwood J."/>
            <person name="Hayes R.D."/>
            <person name="Graham S.W."/>
            <person name="Gunter L.E."/>
            <person name="McDaniel S.F."/>
            <person name="Hoernstein S.N.W."/>
            <person name="Larsson A."/>
            <person name="Li F.W."/>
            <person name="Perroud P.F."/>
            <person name="Phillips J."/>
            <person name="Ranjan P."/>
            <person name="Rokshar D.S."/>
            <person name="Rothfels C.J."/>
            <person name="Schneider L."/>
            <person name="Shu S."/>
            <person name="Stevenson D.W."/>
            <person name="Thummler F."/>
            <person name="Tillich M."/>
            <person name="Villarreal Aguilar J.C."/>
            <person name="Widiez T."/>
            <person name="Wong G.K."/>
            <person name="Wymore A."/>
            <person name="Zhang Y."/>
            <person name="Zimmer A.D."/>
            <person name="Quatrano R.S."/>
            <person name="Mayer K.F.X."/>
            <person name="Goodstein D."/>
            <person name="Casacuberta J.M."/>
            <person name="Vandepoele K."/>
            <person name="Reski R."/>
            <person name="Cuming A.C."/>
            <person name="Tuskan G.A."/>
            <person name="Maumus F."/>
            <person name="Salse J."/>
            <person name="Schmutz J."/>
            <person name="Rensing S.A."/>
        </authorList>
    </citation>
    <scope>NUCLEOTIDE SEQUENCE [LARGE SCALE GENOMIC DNA]</scope>
    <source>
        <strain evidence="3 4">cv. Gransden 2004</strain>
    </source>
</reference>
<gene>
    <name evidence="2" type="ORF">PHYPA_015840</name>
</gene>
<reference evidence="3" key="3">
    <citation type="submission" date="2020-12" db="UniProtKB">
        <authorList>
            <consortium name="EnsemblPlants"/>
        </authorList>
    </citation>
    <scope>IDENTIFICATION</scope>
</reference>
<organism evidence="2">
    <name type="scientific">Physcomitrium patens</name>
    <name type="common">Spreading-leaved earth moss</name>
    <name type="synonym">Physcomitrella patens</name>
    <dbReference type="NCBI Taxonomy" id="3218"/>
    <lineage>
        <taxon>Eukaryota</taxon>
        <taxon>Viridiplantae</taxon>
        <taxon>Streptophyta</taxon>
        <taxon>Embryophyta</taxon>
        <taxon>Bryophyta</taxon>
        <taxon>Bryophytina</taxon>
        <taxon>Bryopsida</taxon>
        <taxon>Funariidae</taxon>
        <taxon>Funariales</taxon>
        <taxon>Funariaceae</taxon>
        <taxon>Physcomitrium</taxon>
    </lineage>
</organism>
<dbReference type="EnsemblPlants" id="Pp3c12_5060V3.1">
    <property type="protein sequence ID" value="Pp3c12_5060V3.1"/>
    <property type="gene ID" value="Pp3c12_5060"/>
</dbReference>
<keyword evidence="1" id="KW-0732">Signal</keyword>
<feature type="chain" id="PRO_5036318977" description="Cystatin domain-containing protein" evidence="1">
    <location>
        <begin position="34"/>
        <end position="135"/>
    </location>
</feature>
<dbReference type="Gramene" id="Pp3c12_5060V3.1">
    <property type="protein sequence ID" value="Pp3c12_5060V3.1"/>
    <property type="gene ID" value="Pp3c12_5060"/>
</dbReference>
<dbReference type="EMBL" id="ABEU02000012">
    <property type="protein sequence ID" value="PNR43459.1"/>
    <property type="molecule type" value="Genomic_DNA"/>
</dbReference>